<dbReference type="InterPro" id="IPR015421">
    <property type="entry name" value="PyrdxlP-dep_Trfase_major"/>
</dbReference>
<dbReference type="Pfam" id="PF00266">
    <property type="entry name" value="Aminotran_5"/>
    <property type="match status" value="2"/>
</dbReference>
<sequence length="422" mass="47075">MLDLDAVRAHFPALNTDAIFFDNPGGTQVAQGVLRRMQQYLLNTNANHGGAFTTSLRSDSVVYEARQAVADFLNAAHPEEIIFGQNMTSLTLHISRCLALLLQPGDEIVVTRLDHDANIAPWLHIARDHGCTVRWVDIHPDDCTLDMQDLESQLTPRTRLVAIGYASNAMGTINDVKRAVELAHEVGALCFIDAVQYAPHRAIDVQDLDCDLLACSAYKFFGPHTGILYGKLDLLKQLVAYKVRPADNEPPGKFETGTQSFESIAGVLGALEYLSWLGTTFGTEFTHQLRERFSGRRLALRQAMEVITAHEHELSLALLATLKSVPGLTLYGIADLERIDERVPTFSFALAGWQPRQLAERLAVENFNVWSGNYYALEVMKRLNIDEQGGLLRVGLVHYNTHAEIERLRETLLTLAQERSQE</sequence>
<evidence type="ECO:0000313" key="2">
    <source>
        <dbReference type="EMBL" id="GHO44866.1"/>
    </source>
</evidence>
<dbReference type="InterPro" id="IPR000192">
    <property type="entry name" value="Aminotrans_V_dom"/>
</dbReference>
<dbReference type="AlphaFoldDB" id="A0A8J3HZJ4"/>
<feature type="domain" description="Aminotransferase class V" evidence="1">
    <location>
        <begin position="19"/>
        <end position="293"/>
    </location>
</feature>
<dbReference type="InterPro" id="IPR015424">
    <property type="entry name" value="PyrdxlP-dep_Trfase"/>
</dbReference>
<dbReference type="EMBL" id="BNJF01000001">
    <property type="protein sequence ID" value="GHO44866.1"/>
    <property type="molecule type" value="Genomic_DNA"/>
</dbReference>
<feature type="domain" description="Aminotransferase class V" evidence="1">
    <location>
        <begin position="302"/>
        <end position="408"/>
    </location>
</feature>
<protein>
    <submittedName>
        <fullName evidence="2">Cysteine desulfurase-like protein</fullName>
    </submittedName>
</protein>
<dbReference type="InterPro" id="IPR011340">
    <property type="entry name" value="Cys_dSase-rel"/>
</dbReference>
<dbReference type="PANTHER" id="PTHR43586">
    <property type="entry name" value="CYSTEINE DESULFURASE"/>
    <property type="match status" value="1"/>
</dbReference>
<evidence type="ECO:0000313" key="3">
    <source>
        <dbReference type="Proteomes" id="UP000612362"/>
    </source>
</evidence>
<accession>A0A8J3HZJ4</accession>
<reference evidence="2" key="1">
    <citation type="submission" date="2020-10" db="EMBL/GenBank/DDBJ databases">
        <title>Taxonomic study of unclassified bacteria belonging to the class Ktedonobacteria.</title>
        <authorList>
            <person name="Yabe S."/>
            <person name="Wang C.M."/>
            <person name="Zheng Y."/>
            <person name="Sakai Y."/>
            <person name="Cavaletti L."/>
            <person name="Monciardini P."/>
            <person name="Donadio S."/>
        </authorList>
    </citation>
    <scope>NUCLEOTIDE SEQUENCE</scope>
    <source>
        <strain evidence="2">SOSP1-1</strain>
    </source>
</reference>
<dbReference type="PANTHER" id="PTHR43586:SF21">
    <property type="entry name" value="PYRIDOXAL PHOSPHATE (PLP)-DEPENDENT ASPARTATE AMINOTRANSFERASE SUPERFAMILY"/>
    <property type="match status" value="1"/>
</dbReference>
<name>A0A8J3HZJ4_9CHLR</name>
<comment type="caution">
    <text evidence="2">The sequence shown here is derived from an EMBL/GenBank/DDBJ whole genome shotgun (WGS) entry which is preliminary data.</text>
</comment>
<keyword evidence="3" id="KW-1185">Reference proteome</keyword>
<organism evidence="2 3">
    <name type="scientific">Ktedonospora formicarum</name>
    <dbReference type="NCBI Taxonomy" id="2778364"/>
    <lineage>
        <taxon>Bacteria</taxon>
        <taxon>Bacillati</taxon>
        <taxon>Chloroflexota</taxon>
        <taxon>Ktedonobacteria</taxon>
        <taxon>Ktedonobacterales</taxon>
        <taxon>Ktedonobacteraceae</taxon>
        <taxon>Ktedonospora</taxon>
    </lineage>
</organism>
<dbReference type="Gene3D" id="3.40.640.10">
    <property type="entry name" value="Type I PLP-dependent aspartate aminotransferase-like (Major domain)"/>
    <property type="match status" value="1"/>
</dbReference>
<proteinExistence type="predicted"/>
<dbReference type="Proteomes" id="UP000612362">
    <property type="component" value="Unassembled WGS sequence"/>
</dbReference>
<gene>
    <name evidence="2" type="ORF">KSX_30290</name>
</gene>
<dbReference type="NCBIfam" id="TIGR01976">
    <property type="entry name" value="am_tr_V_VC1184"/>
    <property type="match status" value="1"/>
</dbReference>
<evidence type="ECO:0000259" key="1">
    <source>
        <dbReference type="Pfam" id="PF00266"/>
    </source>
</evidence>
<dbReference type="Gene3D" id="3.90.1150.10">
    <property type="entry name" value="Aspartate Aminotransferase, domain 1"/>
    <property type="match status" value="1"/>
</dbReference>
<dbReference type="RefSeq" id="WP_220194233.1">
    <property type="nucleotide sequence ID" value="NZ_BNJF01000001.1"/>
</dbReference>
<dbReference type="SUPFAM" id="SSF53383">
    <property type="entry name" value="PLP-dependent transferases"/>
    <property type="match status" value="1"/>
</dbReference>
<dbReference type="InterPro" id="IPR015422">
    <property type="entry name" value="PyrdxlP-dep_Trfase_small"/>
</dbReference>